<organism evidence="6 7">
    <name type="scientific">Candidatus Segetimicrobium genomatis</name>
    <dbReference type="NCBI Taxonomy" id="2569760"/>
    <lineage>
        <taxon>Bacteria</taxon>
        <taxon>Bacillati</taxon>
        <taxon>Candidatus Sysuimicrobiota</taxon>
        <taxon>Candidatus Sysuimicrobiia</taxon>
        <taxon>Candidatus Sysuimicrobiales</taxon>
        <taxon>Candidatus Segetimicrobiaceae</taxon>
        <taxon>Candidatus Segetimicrobium</taxon>
    </lineage>
</organism>
<dbReference type="EMBL" id="VBAJ01000091">
    <property type="protein sequence ID" value="TMJ08582.1"/>
    <property type="molecule type" value="Genomic_DNA"/>
</dbReference>
<sequence length="312" mass="34117">MNAVIETKDLSKHYGPVIAVDRLTLTLPKGEVFGLLGPNGSGKTTTILMLLGLTDPTAGTVRVLGHDPSRNPLEVKRRVGYLPDSVGFYDELTARENLRYTARLNGLPRPEAETRITEVLGRAGLTSVADRLAGAFSRGMRQRLGLAEVLLKRPEIAILDEPTAGLDPEAAMEFLDLIRDLKAHDITVLLSSHLLHQVQAVCDRVGLFHKGKMVLEGTFDSLADQVLGGAYRIKIETSRPDGLEPALRAIPGVTSLSQERPGQFKLETQVDCRAEVARRVVSAGVDLLGLALERPSLDEVYARYFRKVDHEA</sequence>
<dbReference type="SMART" id="SM00382">
    <property type="entry name" value="AAA"/>
    <property type="match status" value="1"/>
</dbReference>
<keyword evidence="4 6" id="KW-0067">ATP-binding</keyword>
<keyword evidence="2" id="KW-0813">Transport</keyword>
<dbReference type="PANTHER" id="PTHR43335:SF11">
    <property type="entry name" value="ABC TRANSPORTER RELATED"/>
    <property type="match status" value="1"/>
</dbReference>
<feature type="domain" description="ABC transporter" evidence="5">
    <location>
        <begin position="5"/>
        <end position="235"/>
    </location>
</feature>
<evidence type="ECO:0000313" key="6">
    <source>
        <dbReference type="EMBL" id="TMJ08582.1"/>
    </source>
</evidence>
<accession>A0A537LKU0</accession>
<dbReference type="InterPro" id="IPR003593">
    <property type="entry name" value="AAA+_ATPase"/>
</dbReference>
<evidence type="ECO:0000256" key="1">
    <source>
        <dbReference type="ARBA" id="ARBA00005417"/>
    </source>
</evidence>
<dbReference type="PANTHER" id="PTHR43335">
    <property type="entry name" value="ABC TRANSPORTER, ATP-BINDING PROTEIN"/>
    <property type="match status" value="1"/>
</dbReference>
<comment type="caution">
    <text evidence="6">The sequence shown here is derived from an EMBL/GenBank/DDBJ whole genome shotgun (WGS) entry which is preliminary data.</text>
</comment>
<dbReference type="Gene3D" id="3.40.50.300">
    <property type="entry name" value="P-loop containing nucleotide triphosphate hydrolases"/>
    <property type="match status" value="1"/>
</dbReference>
<proteinExistence type="inferred from homology"/>
<dbReference type="InterPro" id="IPR027417">
    <property type="entry name" value="P-loop_NTPase"/>
</dbReference>
<dbReference type="InterPro" id="IPR003439">
    <property type="entry name" value="ABC_transporter-like_ATP-bd"/>
</dbReference>
<name>A0A537LKU0_9BACT</name>
<evidence type="ECO:0000313" key="7">
    <source>
        <dbReference type="Proteomes" id="UP000318661"/>
    </source>
</evidence>
<dbReference type="SUPFAM" id="SSF52540">
    <property type="entry name" value="P-loop containing nucleoside triphosphate hydrolases"/>
    <property type="match status" value="1"/>
</dbReference>
<dbReference type="Pfam" id="PF00005">
    <property type="entry name" value="ABC_tran"/>
    <property type="match status" value="1"/>
</dbReference>
<evidence type="ECO:0000256" key="3">
    <source>
        <dbReference type="ARBA" id="ARBA00022741"/>
    </source>
</evidence>
<dbReference type="GO" id="GO:0005524">
    <property type="term" value="F:ATP binding"/>
    <property type="evidence" value="ECO:0007669"/>
    <property type="project" value="UniProtKB-KW"/>
</dbReference>
<gene>
    <name evidence="6" type="ORF">E6G99_04195</name>
</gene>
<evidence type="ECO:0000256" key="2">
    <source>
        <dbReference type="ARBA" id="ARBA00022448"/>
    </source>
</evidence>
<comment type="similarity">
    <text evidence="1">Belongs to the ABC transporter superfamily.</text>
</comment>
<reference evidence="6 7" key="1">
    <citation type="journal article" date="2019" name="Nat. Microbiol.">
        <title>Mediterranean grassland soil C-N compound turnover is dependent on rainfall and depth, and is mediated by genomically divergent microorganisms.</title>
        <authorList>
            <person name="Diamond S."/>
            <person name="Andeer P.F."/>
            <person name="Li Z."/>
            <person name="Crits-Christoph A."/>
            <person name="Burstein D."/>
            <person name="Anantharaman K."/>
            <person name="Lane K.R."/>
            <person name="Thomas B.C."/>
            <person name="Pan C."/>
            <person name="Northen T.R."/>
            <person name="Banfield J.F."/>
        </authorList>
    </citation>
    <scope>NUCLEOTIDE SEQUENCE [LARGE SCALE GENOMIC DNA]</scope>
    <source>
        <strain evidence="6">NP_2</strain>
    </source>
</reference>
<evidence type="ECO:0000256" key="4">
    <source>
        <dbReference type="ARBA" id="ARBA00022840"/>
    </source>
</evidence>
<dbReference type="CDD" id="cd03230">
    <property type="entry name" value="ABC_DR_subfamily_A"/>
    <property type="match status" value="1"/>
</dbReference>
<keyword evidence="3" id="KW-0547">Nucleotide-binding</keyword>
<dbReference type="PROSITE" id="PS50893">
    <property type="entry name" value="ABC_TRANSPORTER_2"/>
    <property type="match status" value="1"/>
</dbReference>
<dbReference type="Proteomes" id="UP000318661">
    <property type="component" value="Unassembled WGS sequence"/>
</dbReference>
<protein>
    <submittedName>
        <fullName evidence="6">ABC transporter ATP-binding protein</fullName>
    </submittedName>
</protein>
<dbReference type="GO" id="GO:0016887">
    <property type="term" value="F:ATP hydrolysis activity"/>
    <property type="evidence" value="ECO:0007669"/>
    <property type="project" value="InterPro"/>
</dbReference>
<evidence type="ECO:0000259" key="5">
    <source>
        <dbReference type="PROSITE" id="PS50893"/>
    </source>
</evidence>
<dbReference type="AlphaFoldDB" id="A0A537LKU0"/>